<keyword evidence="1" id="KW-0812">Transmembrane</keyword>
<dbReference type="RefSeq" id="XP_067815821.1">
    <property type="nucleotide sequence ID" value="XM_067966424.1"/>
</dbReference>
<proteinExistence type="predicted"/>
<dbReference type="KEGG" id="blac:94352095"/>
<keyword evidence="1" id="KW-0472">Membrane</keyword>
<evidence type="ECO:0000313" key="2">
    <source>
        <dbReference type="EMBL" id="TDH66322.1"/>
    </source>
</evidence>
<reference evidence="2 3" key="1">
    <citation type="journal article" date="2021" name="Genome Biol.">
        <title>AFLAP: assembly-free linkage analysis pipeline using k-mers from genome sequencing data.</title>
        <authorList>
            <person name="Fletcher K."/>
            <person name="Zhang L."/>
            <person name="Gil J."/>
            <person name="Han R."/>
            <person name="Cavanaugh K."/>
            <person name="Michelmore R."/>
        </authorList>
    </citation>
    <scope>NUCLEOTIDE SEQUENCE [LARGE SCALE GENOMIC DNA]</scope>
    <source>
        <strain evidence="2 3">SF5</strain>
    </source>
</reference>
<evidence type="ECO:0000313" key="3">
    <source>
        <dbReference type="Proteomes" id="UP000294530"/>
    </source>
</evidence>
<feature type="transmembrane region" description="Helical" evidence="1">
    <location>
        <begin position="28"/>
        <end position="61"/>
    </location>
</feature>
<comment type="caution">
    <text evidence="2">The sequence shown here is derived from an EMBL/GenBank/DDBJ whole genome shotgun (WGS) entry which is preliminary data.</text>
</comment>
<sequence>MASSSSIVSSNPWYSFLDKKANRIGKPAVTVLSVVFATAWMVSTIQSSLLIILLSATYVAWCPSFASAEESVMTTLTNIRRSDYGGRRLDPSKVVTQGIDKLLNVKSVEGAVLSGAAKDAHEAALAAAKAMVKANPKVTSKSKKLALYSGGTILLLLSIYGIYAHHMQKKEKEKITAIKE</sequence>
<accession>A0A976FGK1</accession>
<protein>
    <submittedName>
        <fullName evidence="2">Uncharacterized protein</fullName>
    </submittedName>
</protein>
<dbReference type="EMBL" id="SHOA02000018">
    <property type="protein sequence ID" value="TDH66322.1"/>
    <property type="molecule type" value="Genomic_DNA"/>
</dbReference>
<dbReference type="GeneID" id="94352095"/>
<keyword evidence="3" id="KW-1185">Reference proteome</keyword>
<organism evidence="2 3">
    <name type="scientific">Bremia lactucae</name>
    <name type="common">Lettuce downy mildew</name>
    <dbReference type="NCBI Taxonomy" id="4779"/>
    <lineage>
        <taxon>Eukaryota</taxon>
        <taxon>Sar</taxon>
        <taxon>Stramenopiles</taxon>
        <taxon>Oomycota</taxon>
        <taxon>Peronosporomycetes</taxon>
        <taxon>Peronosporales</taxon>
        <taxon>Peronosporaceae</taxon>
        <taxon>Bremia</taxon>
    </lineage>
</organism>
<name>A0A976FGK1_BRELC</name>
<dbReference type="AlphaFoldDB" id="A0A976FGK1"/>
<feature type="transmembrane region" description="Helical" evidence="1">
    <location>
        <begin position="145"/>
        <end position="164"/>
    </location>
</feature>
<evidence type="ECO:0000256" key="1">
    <source>
        <dbReference type="SAM" id="Phobius"/>
    </source>
</evidence>
<gene>
    <name evidence="2" type="ORF">CCR75_008372</name>
</gene>
<dbReference type="Proteomes" id="UP000294530">
    <property type="component" value="Unassembled WGS sequence"/>
</dbReference>
<keyword evidence="1" id="KW-1133">Transmembrane helix</keyword>